<accession>A0A0E0NRK0</accession>
<evidence type="ECO:0000313" key="3">
    <source>
        <dbReference type="EnsemblPlants" id="ORUFI03G08380.2"/>
    </source>
</evidence>
<feature type="compositionally biased region" description="Basic and acidic residues" evidence="1">
    <location>
        <begin position="418"/>
        <end position="442"/>
    </location>
</feature>
<proteinExistence type="predicted"/>
<feature type="region of interest" description="Disordered" evidence="1">
    <location>
        <begin position="590"/>
        <end position="639"/>
    </location>
</feature>
<feature type="compositionally biased region" description="Basic and acidic residues" evidence="1">
    <location>
        <begin position="50"/>
        <end position="66"/>
    </location>
</feature>
<dbReference type="InterPro" id="IPR057031">
    <property type="entry name" value="SFR19-like_C"/>
</dbReference>
<feature type="compositionally biased region" description="Polar residues" evidence="1">
    <location>
        <begin position="239"/>
        <end position="249"/>
    </location>
</feature>
<protein>
    <recommendedName>
        <fullName evidence="2">SFR19-like C-terminal domain-containing protein</fullName>
    </recommendedName>
</protein>
<feature type="compositionally biased region" description="Basic and acidic residues" evidence="1">
    <location>
        <begin position="250"/>
        <end position="270"/>
    </location>
</feature>
<reference evidence="3" key="2">
    <citation type="submission" date="2015-06" db="UniProtKB">
        <authorList>
            <consortium name="EnsemblPlants"/>
        </authorList>
    </citation>
    <scope>IDENTIFICATION</scope>
</reference>
<feature type="compositionally biased region" description="Pro residues" evidence="1">
    <location>
        <begin position="110"/>
        <end position="135"/>
    </location>
</feature>
<evidence type="ECO:0000259" key="2">
    <source>
        <dbReference type="Pfam" id="PF23030"/>
    </source>
</evidence>
<dbReference type="Gramene" id="ORUFI03G08380.2">
    <property type="protein sequence ID" value="ORUFI03G08380.2"/>
    <property type="gene ID" value="ORUFI03G08380"/>
</dbReference>
<dbReference type="OMA" id="PPRMAQY"/>
<evidence type="ECO:0000313" key="4">
    <source>
        <dbReference type="Proteomes" id="UP000008022"/>
    </source>
</evidence>
<feature type="compositionally biased region" description="Pro residues" evidence="1">
    <location>
        <begin position="214"/>
        <end position="238"/>
    </location>
</feature>
<dbReference type="PANTHER" id="PTHR36886:SF7">
    <property type="entry name" value="EXPRESSED PROTEIN"/>
    <property type="match status" value="1"/>
</dbReference>
<feature type="compositionally biased region" description="Polar residues" evidence="1">
    <location>
        <begin position="591"/>
        <end position="602"/>
    </location>
</feature>
<feature type="compositionally biased region" description="Pro residues" evidence="1">
    <location>
        <begin position="170"/>
        <end position="181"/>
    </location>
</feature>
<dbReference type="InterPro" id="IPR052650">
    <property type="entry name" value="Zinc_finger_CCCH"/>
</dbReference>
<dbReference type="Proteomes" id="UP000008022">
    <property type="component" value="Unassembled WGS sequence"/>
</dbReference>
<feature type="compositionally biased region" description="Acidic residues" evidence="1">
    <location>
        <begin position="279"/>
        <end position="290"/>
    </location>
</feature>
<feature type="region of interest" description="Disordered" evidence="1">
    <location>
        <begin position="403"/>
        <end position="483"/>
    </location>
</feature>
<feature type="domain" description="SFR19-like C-terminal" evidence="2">
    <location>
        <begin position="979"/>
        <end position="1041"/>
    </location>
</feature>
<feature type="region of interest" description="Disordered" evidence="1">
    <location>
        <begin position="848"/>
        <end position="868"/>
    </location>
</feature>
<dbReference type="Pfam" id="PF23030">
    <property type="entry name" value="SCAF11-like_C"/>
    <property type="match status" value="1"/>
</dbReference>
<reference evidence="4" key="1">
    <citation type="submission" date="2013-06" db="EMBL/GenBank/DDBJ databases">
        <authorList>
            <person name="Zhao Q."/>
        </authorList>
    </citation>
    <scope>NUCLEOTIDE SEQUENCE</scope>
    <source>
        <strain evidence="4">cv. W1943</strain>
    </source>
</reference>
<organism evidence="3 4">
    <name type="scientific">Oryza rufipogon</name>
    <name type="common">Brownbeard rice</name>
    <name type="synonym">Asian wild rice</name>
    <dbReference type="NCBI Taxonomy" id="4529"/>
    <lineage>
        <taxon>Eukaryota</taxon>
        <taxon>Viridiplantae</taxon>
        <taxon>Streptophyta</taxon>
        <taxon>Embryophyta</taxon>
        <taxon>Tracheophyta</taxon>
        <taxon>Spermatophyta</taxon>
        <taxon>Magnoliopsida</taxon>
        <taxon>Liliopsida</taxon>
        <taxon>Poales</taxon>
        <taxon>Poaceae</taxon>
        <taxon>BOP clade</taxon>
        <taxon>Oryzoideae</taxon>
        <taxon>Oryzeae</taxon>
        <taxon>Oryzinae</taxon>
        <taxon>Oryza</taxon>
    </lineage>
</organism>
<feature type="compositionally biased region" description="Low complexity" evidence="1">
    <location>
        <begin position="1060"/>
        <end position="1076"/>
    </location>
</feature>
<name>A0A0E0NRK0_ORYRU</name>
<feature type="region of interest" description="Disordered" evidence="1">
    <location>
        <begin position="1"/>
        <end position="140"/>
    </location>
</feature>
<feature type="region of interest" description="Disordered" evidence="1">
    <location>
        <begin position="154"/>
        <end position="303"/>
    </location>
</feature>
<feature type="compositionally biased region" description="Basic residues" evidence="1">
    <location>
        <begin position="443"/>
        <end position="456"/>
    </location>
</feature>
<feature type="compositionally biased region" description="Pro residues" evidence="1">
    <location>
        <begin position="190"/>
        <end position="206"/>
    </location>
</feature>
<keyword evidence="4" id="KW-1185">Reference proteome</keyword>
<sequence>MAQPEKVSGPPRIPSRSRRRRSIPAASRGVTGGEPPNKPLASPLGVFCSSRKESAVEGRLRTRGEEILPEGFDSELGMYGQGGNFNPQYRHAAPPPPPQQAGVTGGFPQQPLPPPPPRMAQYPQPPAMAAPPPGPYQHRMPLVQNQAYPFAQMHQMPMLPQQRGYAQMPMPGPPSQPPPPQAMYQAHPQYPMPGSLPPPPPRPPSFAPENALPPSSPPPPSPPPPPPSSPPPVPPSPTAAPTTGQSWNSEPERKEGATATDVGHDVKTEKVTNQLIVSDDSDMDMDADEDSPSREHVSPINSSLATAECTGNVNTRKPACDVSNLVKDSGGKAKTTNVTDEGRSTFQLIQGYASDDSEDEDGACAVSNLVPLTENNEPVHSIGTNPDIGHQLLTEAAPCTERSLEDREHQLMSKSNPVKHDSDELGHPVKEDLSGNDSDRGQQTRRHGRSQWKRSRGQSPQGRRSCSPLSQSLSSGRQSNSPLAKRANLLESKSPDGVGQTFRAQPGVKLGISKDGFYNDKHDSPVKVATPFDIHPAGGHISGDRISEQDGLMGTKKFNGSPDDIDCNEKTNDASVGSFGPHGHGAVLTCGPSQSVASSANGSDPHKMQRSGRASIPQSDMDKSSLGAHQSLSSQPPGISFATVHATEKNMMCDVLQPHSQNLCPPGQMPSGLRPAHIPSSNITPLPGQQLLSTPEFPQMHFQPNVMAPANEFLQSQMQTYPAPDLPHPRPLDFHPHTLQPVVPPHQQPAAMVHSSFQRFTPNLPGSTEFGAISDTDLPKSSIKPHYNPFASTFEQTDPTLNIGCDVIPNPVESASTKAAEHANALSPFGLSVPGSGTHVRENSAEVVSSRQKQPHREFTSSAPYDPLLDSIEPSSSSINKMDLGREANLSASNHNASKIVNIEVESKNMHGLGLVAESEVEEFGEVAADTEAGVVDNLSPEPLGAKDWSSDMPGDIDNDESVDKNKRTKDSRSMKLFKVAIADFVKEVLKPSWRQGNISREAFKTIVKKTVDKVSSSVPNNHIPKTPAKIKQYVQSSQKKVTKLVMSFSSKGFRVPTTTRSTTLSTFPTHSASSPATPPPPASSHLGDELCCCQPFPTPHTLATNSAIGGLFHWSSVGARPPPELERIPPGARWCYPNLARRGVALPDMELGLHQSSSISDLELDGAA</sequence>
<dbReference type="eggNOG" id="ENOG502QU3F">
    <property type="taxonomic scope" value="Eukaryota"/>
</dbReference>
<evidence type="ECO:0000256" key="1">
    <source>
        <dbReference type="SAM" id="MobiDB-lite"/>
    </source>
</evidence>
<feature type="compositionally biased region" description="Polar residues" evidence="1">
    <location>
        <begin position="627"/>
        <end position="637"/>
    </location>
</feature>
<dbReference type="EnsemblPlants" id="ORUFI03G08380.2">
    <property type="protein sequence ID" value="ORUFI03G08380.2"/>
    <property type="gene ID" value="ORUFI03G08380"/>
</dbReference>
<dbReference type="STRING" id="4529.A0A0E0NRK0"/>
<feature type="region of interest" description="Disordered" evidence="1">
    <location>
        <begin position="937"/>
        <end position="970"/>
    </location>
</feature>
<dbReference type="AlphaFoldDB" id="A0A0E0NRK0"/>
<feature type="region of interest" description="Disordered" evidence="1">
    <location>
        <begin position="371"/>
        <end position="391"/>
    </location>
</feature>
<feature type="region of interest" description="Disordered" evidence="1">
    <location>
        <begin position="1060"/>
        <end position="1085"/>
    </location>
</feature>
<feature type="compositionally biased region" description="Low complexity" evidence="1">
    <location>
        <begin position="457"/>
        <end position="483"/>
    </location>
</feature>
<dbReference type="PANTHER" id="PTHR36886">
    <property type="entry name" value="PROTEIN FRIGIDA-ESSENTIAL 1"/>
    <property type="match status" value="1"/>
</dbReference>
<dbReference type="PRINTS" id="PR01217">
    <property type="entry name" value="PRICHEXTENSN"/>
</dbReference>
<feature type="compositionally biased region" description="Polar residues" evidence="1">
    <location>
        <begin position="373"/>
        <end position="384"/>
    </location>
</feature>